<dbReference type="Proteomes" id="UP001232973">
    <property type="component" value="Unassembled WGS sequence"/>
</dbReference>
<reference evidence="2 3" key="1">
    <citation type="submission" date="2023-07" db="EMBL/GenBank/DDBJ databases">
        <title>Genomic Encyclopedia of Type Strains, Phase IV (KMG-IV): sequencing the most valuable type-strain genomes for metagenomic binning, comparative biology and taxonomic classification.</title>
        <authorList>
            <person name="Goeker M."/>
        </authorList>
    </citation>
    <scope>NUCLEOTIDE SEQUENCE [LARGE SCALE GENOMIC DNA]</scope>
    <source>
        <strain evidence="2 3">DSM 4006</strain>
    </source>
</reference>
<dbReference type="PANTHER" id="PTHR40398:SF1">
    <property type="entry name" value="PTS SYSTEM GLUCITOL_SORBITOL-SPECIFIC EIIA COMPONENT"/>
    <property type="match status" value="1"/>
</dbReference>
<dbReference type="EMBL" id="JAUSTP010000034">
    <property type="protein sequence ID" value="MDQ0191198.1"/>
    <property type="molecule type" value="Genomic_DNA"/>
</dbReference>
<gene>
    <name evidence="2" type="ORF">J2S03_003067</name>
</gene>
<dbReference type="PROSITE" id="PS51097">
    <property type="entry name" value="PTS_EIIA_TYPE_5"/>
    <property type="match status" value="1"/>
</dbReference>
<comment type="caution">
    <text evidence="2">The sequence shown here is derived from an EMBL/GenBank/DDBJ whole genome shotgun (WGS) entry which is preliminary data.</text>
</comment>
<dbReference type="PANTHER" id="PTHR40398">
    <property type="entry name" value="PTS SYSTEM GLUCITOL/SORBITOL-SPECIFIC EIIA COMPONENT"/>
    <property type="match status" value="1"/>
</dbReference>
<evidence type="ECO:0000313" key="3">
    <source>
        <dbReference type="Proteomes" id="UP001232973"/>
    </source>
</evidence>
<keyword evidence="3" id="KW-1185">Reference proteome</keyword>
<evidence type="ECO:0000256" key="1">
    <source>
        <dbReference type="PROSITE-ProRule" id="PRU00420"/>
    </source>
</evidence>
<accession>A0ABT9XLL4</accession>
<dbReference type="RefSeq" id="WP_274456895.1">
    <property type="nucleotide sequence ID" value="NZ_CP067097.1"/>
</dbReference>
<dbReference type="InterPro" id="IPR036665">
    <property type="entry name" value="PTS_IIA_glucitol/sorbitol_sf"/>
</dbReference>
<proteinExistence type="predicted"/>
<sequence length="117" mass="12825">MMKSTVTYIGDMAFAFEEEKVLILFGTQAPAELRDISVIHEPVEVDRGALASASRLVVGQNEYEILSVGTEAMKNLAELGHLSIYFTDPPAEILPGSVYVKPFELPKVSIGTLIEIR</sequence>
<evidence type="ECO:0000313" key="2">
    <source>
        <dbReference type="EMBL" id="MDQ0191198.1"/>
    </source>
</evidence>
<protein>
    <submittedName>
        <fullName evidence="2">PTS system glucitol/sorbitol-specific IIA component</fullName>
    </submittedName>
</protein>
<organism evidence="2 3">
    <name type="scientific">Alicyclobacillus cycloheptanicus</name>
    <dbReference type="NCBI Taxonomy" id="1457"/>
    <lineage>
        <taxon>Bacteria</taxon>
        <taxon>Bacillati</taxon>
        <taxon>Bacillota</taxon>
        <taxon>Bacilli</taxon>
        <taxon>Bacillales</taxon>
        <taxon>Alicyclobacillaceae</taxon>
        <taxon>Alicyclobacillus</taxon>
    </lineage>
</organism>
<feature type="modified residue" description="Phosphohistidine; by HPr" evidence="1">
    <location>
        <position position="40"/>
    </location>
</feature>
<name>A0ABT9XLL4_9BACL</name>
<dbReference type="Gene3D" id="2.40.33.40">
    <property type="entry name" value="Phosphotransferase system, glucitol/sorbitol-specific IIA component"/>
    <property type="match status" value="1"/>
</dbReference>
<dbReference type="SUPFAM" id="SSF141530">
    <property type="entry name" value="PTSIIA/GutA-like"/>
    <property type="match status" value="1"/>
</dbReference>
<dbReference type="Pfam" id="PF03829">
    <property type="entry name" value="PTSIIA_gutA"/>
    <property type="match status" value="1"/>
</dbReference>
<dbReference type="InterPro" id="IPR004716">
    <property type="entry name" value="PTS_IIA_glucitol/sorbitol-sp"/>
</dbReference>